<evidence type="ECO:0000313" key="3">
    <source>
        <dbReference type="Proteomes" id="UP000053860"/>
    </source>
</evidence>
<evidence type="ECO:0000313" key="2">
    <source>
        <dbReference type="EMBL" id="KUK74498.1"/>
    </source>
</evidence>
<accession>A0A101HCN9</accession>
<comment type="caution">
    <text evidence="2">The sequence shown here is derived from an EMBL/GenBank/DDBJ whole genome shotgun (WGS) entry which is preliminary data.</text>
</comment>
<dbReference type="PATRIC" id="fig|294710.3.peg.354"/>
<proteinExistence type="predicted"/>
<dbReference type="EMBL" id="LGGN01000424">
    <property type="protein sequence ID" value="KUK74498.1"/>
    <property type="molecule type" value="Genomic_DNA"/>
</dbReference>
<protein>
    <submittedName>
        <fullName evidence="2">Uncharacterized protein</fullName>
    </submittedName>
</protein>
<gene>
    <name evidence="2" type="ORF">XD92_1647</name>
</gene>
<feature type="coiled-coil region" evidence="1">
    <location>
        <begin position="121"/>
        <end position="232"/>
    </location>
</feature>
<sequence length="337" mass="39088">MVTEKSTKAEILKAYEALLKKVQEEKSNIPKQVQEEKKKKEIVDKVTEVSHDGITQGIAHLKSSLATSLDELEAQLSSEFKKLEEIRAAIAVEKQYLEDLYSLSANTDSLAAMLLVQKEKKEDFETSMKEKEEAFNREMNEKKALWEEAKARQKAEEKEYLDDLTKRRKREEDEYQYNLKITRQKEKDDYEAKKAQLEKELIDRKNAFEQEISQREQAVKMAEAELNDLRKQAAGFPGELEKALKAKEQEVTNVLKNKYEFEIKLSGKQNEAEIRLRDQMIESLQQKIQEMQTQLKEYGDKANRAEEGVKDIAMKAIESAAKMKPFAERPEPVSSKE</sequence>
<organism evidence="2 3">
    <name type="scientific">Proteiniphilum acetatigenes</name>
    <dbReference type="NCBI Taxonomy" id="294710"/>
    <lineage>
        <taxon>Bacteria</taxon>
        <taxon>Pseudomonadati</taxon>
        <taxon>Bacteroidota</taxon>
        <taxon>Bacteroidia</taxon>
        <taxon>Bacteroidales</taxon>
        <taxon>Dysgonomonadaceae</taxon>
        <taxon>Proteiniphilum</taxon>
    </lineage>
</organism>
<name>A0A101HCN9_9BACT</name>
<feature type="coiled-coil region" evidence="1">
    <location>
        <begin position="274"/>
        <end position="308"/>
    </location>
</feature>
<keyword evidence="1" id="KW-0175">Coiled coil</keyword>
<evidence type="ECO:0000256" key="1">
    <source>
        <dbReference type="SAM" id="Coils"/>
    </source>
</evidence>
<dbReference type="Proteomes" id="UP000053860">
    <property type="component" value="Unassembled WGS sequence"/>
</dbReference>
<dbReference type="AlphaFoldDB" id="A0A101HCN9"/>
<reference evidence="3" key="1">
    <citation type="journal article" date="2015" name="MBio">
        <title>Genome-Resolved Metagenomic Analysis Reveals Roles for Candidate Phyla and Other Microbial Community Members in Biogeochemical Transformations in Oil Reservoirs.</title>
        <authorList>
            <person name="Hu P."/>
            <person name="Tom L."/>
            <person name="Singh A."/>
            <person name="Thomas B.C."/>
            <person name="Baker B.J."/>
            <person name="Piceno Y.M."/>
            <person name="Andersen G.L."/>
            <person name="Banfield J.F."/>
        </authorList>
    </citation>
    <scope>NUCLEOTIDE SEQUENCE [LARGE SCALE GENOMIC DNA]</scope>
</reference>